<evidence type="ECO:0000313" key="2">
    <source>
        <dbReference type="EMBL" id="KAJ1090301.1"/>
    </source>
</evidence>
<name>A0AAV7LFC3_PLEWA</name>
<evidence type="ECO:0000256" key="1">
    <source>
        <dbReference type="SAM" id="MobiDB-lite"/>
    </source>
</evidence>
<accession>A0AAV7LFC3</accession>
<organism evidence="2 3">
    <name type="scientific">Pleurodeles waltl</name>
    <name type="common">Iberian ribbed newt</name>
    <dbReference type="NCBI Taxonomy" id="8319"/>
    <lineage>
        <taxon>Eukaryota</taxon>
        <taxon>Metazoa</taxon>
        <taxon>Chordata</taxon>
        <taxon>Craniata</taxon>
        <taxon>Vertebrata</taxon>
        <taxon>Euteleostomi</taxon>
        <taxon>Amphibia</taxon>
        <taxon>Batrachia</taxon>
        <taxon>Caudata</taxon>
        <taxon>Salamandroidea</taxon>
        <taxon>Salamandridae</taxon>
        <taxon>Pleurodelinae</taxon>
        <taxon>Pleurodeles</taxon>
    </lineage>
</organism>
<protein>
    <submittedName>
        <fullName evidence="2">Uncharacterized protein</fullName>
    </submittedName>
</protein>
<gene>
    <name evidence="2" type="ORF">NDU88_003434</name>
</gene>
<dbReference type="Proteomes" id="UP001066276">
    <property type="component" value="Chromosome 11"/>
</dbReference>
<feature type="region of interest" description="Disordered" evidence="1">
    <location>
        <begin position="1"/>
        <end position="40"/>
    </location>
</feature>
<comment type="caution">
    <text evidence="2">The sequence shown here is derived from an EMBL/GenBank/DDBJ whole genome shotgun (WGS) entry which is preliminary data.</text>
</comment>
<dbReference type="EMBL" id="JANPWB010000015">
    <property type="protein sequence ID" value="KAJ1090301.1"/>
    <property type="molecule type" value="Genomic_DNA"/>
</dbReference>
<sequence length="129" mass="13600">MGPLNDARRHPHSNCTKGGARPNPGSRHCGGPQAWAPTTSHVQAAVQETGKGGGGGAADEQTLRSARSVLARSGRTWEHRRARKVWEAVALSSARGHTPAAPVHPGPQVRDASGNRHPHCGGLQLPLRR</sequence>
<feature type="region of interest" description="Disordered" evidence="1">
    <location>
        <begin position="94"/>
        <end position="129"/>
    </location>
</feature>
<reference evidence="2" key="1">
    <citation type="journal article" date="2022" name="bioRxiv">
        <title>Sequencing and chromosome-scale assembly of the giantPleurodeles waltlgenome.</title>
        <authorList>
            <person name="Brown T."/>
            <person name="Elewa A."/>
            <person name="Iarovenko S."/>
            <person name="Subramanian E."/>
            <person name="Araus A.J."/>
            <person name="Petzold A."/>
            <person name="Susuki M."/>
            <person name="Suzuki K.-i.T."/>
            <person name="Hayashi T."/>
            <person name="Toyoda A."/>
            <person name="Oliveira C."/>
            <person name="Osipova E."/>
            <person name="Leigh N.D."/>
            <person name="Simon A."/>
            <person name="Yun M.H."/>
        </authorList>
    </citation>
    <scope>NUCLEOTIDE SEQUENCE</scope>
    <source>
        <strain evidence="2">20211129_DDA</strain>
        <tissue evidence="2">Liver</tissue>
    </source>
</reference>
<dbReference type="AlphaFoldDB" id="A0AAV7LFC3"/>
<keyword evidence="3" id="KW-1185">Reference proteome</keyword>
<proteinExistence type="predicted"/>
<evidence type="ECO:0000313" key="3">
    <source>
        <dbReference type="Proteomes" id="UP001066276"/>
    </source>
</evidence>